<gene>
    <name evidence="1" type="ORF">RRG08_031405</name>
</gene>
<accession>A0AAE1DIZ7</accession>
<evidence type="ECO:0000313" key="2">
    <source>
        <dbReference type="Proteomes" id="UP001283361"/>
    </source>
</evidence>
<sequence length="119" mass="13168">MYVQTVPVPLYVVASPLPPTSTPNFFFLYLTPLPTFPSSKPGLELLLLSYTLGEGHSTQAVNNILETMKIQTVQTSQRQSQTFSFWSLFLNKSRCLHLGNGSNGTQIEKTSTWPASLTS</sequence>
<protein>
    <submittedName>
        <fullName evidence="1">Uncharacterized protein</fullName>
    </submittedName>
</protein>
<dbReference type="Proteomes" id="UP001283361">
    <property type="component" value="Unassembled WGS sequence"/>
</dbReference>
<reference evidence="1" key="1">
    <citation type="journal article" date="2023" name="G3 (Bethesda)">
        <title>A reference genome for the long-term kleptoplast-retaining sea slug Elysia crispata morphotype clarki.</title>
        <authorList>
            <person name="Eastman K.E."/>
            <person name="Pendleton A.L."/>
            <person name="Shaikh M.A."/>
            <person name="Suttiyut T."/>
            <person name="Ogas R."/>
            <person name="Tomko P."/>
            <person name="Gavelis G."/>
            <person name="Widhalm J.R."/>
            <person name="Wisecaver J.H."/>
        </authorList>
    </citation>
    <scope>NUCLEOTIDE SEQUENCE</scope>
    <source>
        <strain evidence="1">ECLA1</strain>
    </source>
</reference>
<name>A0AAE1DIZ7_9GAST</name>
<proteinExistence type="predicted"/>
<dbReference type="EMBL" id="JAWDGP010003624">
    <property type="protein sequence ID" value="KAK3772381.1"/>
    <property type="molecule type" value="Genomic_DNA"/>
</dbReference>
<evidence type="ECO:0000313" key="1">
    <source>
        <dbReference type="EMBL" id="KAK3772381.1"/>
    </source>
</evidence>
<comment type="caution">
    <text evidence="1">The sequence shown here is derived from an EMBL/GenBank/DDBJ whole genome shotgun (WGS) entry which is preliminary data.</text>
</comment>
<keyword evidence="2" id="KW-1185">Reference proteome</keyword>
<organism evidence="1 2">
    <name type="scientific">Elysia crispata</name>
    <name type="common">lettuce slug</name>
    <dbReference type="NCBI Taxonomy" id="231223"/>
    <lineage>
        <taxon>Eukaryota</taxon>
        <taxon>Metazoa</taxon>
        <taxon>Spiralia</taxon>
        <taxon>Lophotrochozoa</taxon>
        <taxon>Mollusca</taxon>
        <taxon>Gastropoda</taxon>
        <taxon>Heterobranchia</taxon>
        <taxon>Euthyneura</taxon>
        <taxon>Panpulmonata</taxon>
        <taxon>Sacoglossa</taxon>
        <taxon>Placobranchoidea</taxon>
        <taxon>Plakobranchidae</taxon>
        <taxon>Elysia</taxon>
    </lineage>
</organism>
<dbReference type="AlphaFoldDB" id="A0AAE1DIZ7"/>